<keyword evidence="3" id="KW-1185">Reference proteome</keyword>
<evidence type="ECO:0000313" key="2">
    <source>
        <dbReference type="EMBL" id="PKI34817.1"/>
    </source>
</evidence>
<evidence type="ECO:0000256" key="1">
    <source>
        <dbReference type="SAM" id="MobiDB-lite"/>
    </source>
</evidence>
<sequence>MGNRSCIAFFRYDPYHGLIQLVWDFIHIYGIARPHVAQYKLPCSSANTRNPRLPHQLPLQLAHGGILSSPTAQPQLPRYHKLGDRIPDPIPRLGFLLHAGRPATLGSLDSLSGLQLNHRRPSPPVRLPSPPESLAAPEPDLSLLLFRFLFLLTGSTTSRVNAGSQPIRIQRASPGAAQPGPAAQQPRSPARGQQRLGPRSAAQRQPSSSGPAHWRSPLPSAQLGPIQQPNRVGPLGPVQIPAGPSGPTQLRPAQSSSDRPGPTRPTDL</sequence>
<evidence type="ECO:0000313" key="3">
    <source>
        <dbReference type="Proteomes" id="UP000233551"/>
    </source>
</evidence>
<feature type="compositionally biased region" description="Polar residues" evidence="1">
    <location>
        <begin position="246"/>
        <end position="258"/>
    </location>
</feature>
<comment type="caution">
    <text evidence="2">The sequence shown here is derived from an EMBL/GenBank/DDBJ whole genome shotgun (WGS) entry which is preliminary data.</text>
</comment>
<name>A0A2I0HSY7_PUNGR</name>
<organism evidence="2 3">
    <name type="scientific">Punica granatum</name>
    <name type="common">Pomegranate</name>
    <dbReference type="NCBI Taxonomy" id="22663"/>
    <lineage>
        <taxon>Eukaryota</taxon>
        <taxon>Viridiplantae</taxon>
        <taxon>Streptophyta</taxon>
        <taxon>Embryophyta</taxon>
        <taxon>Tracheophyta</taxon>
        <taxon>Spermatophyta</taxon>
        <taxon>Magnoliopsida</taxon>
        <taxon>eudicotyledons</taxon>
        <taxon>Gunneridae</taxon>
        <taxon>Pentapetalae</taxon>
        <taxon>rosids</taxon>
        <taxon>malvids</taxon>
        <taxon>Myrtales</taxon>
        <taxon>Lythraceae</taxon>
        <taxon>Punica</taxon>
    </lineage>
</organism>
<reference evidence="2 3" key="1">
    <citation type="submission" date="2017-11" db="EMBL/GenBank/DDBJ databases">
        <title>De-novo sequencing of pomegranate (Punica granatum L.) genome.</title>
        <authorList>
            <person name="Akparov Z."/>
            <person name="Amiraslanov A."/>
            <person name="Hajiyeva S."/>
            <person name="Abbasov M."/>
            <person name="Kaur K."/>
            <person name="Hamwieh A."/>
            <person name="Solovyev V."/>
            <person name="Salamov A."/>
            <person name="Braich B."/>
            <person name="Kosarev P."/>
            <person name="Mahmoud A."/>
            <person name="Hajiyev E."/>
            <person name="Babayeva S."/>
            <person name="Izzatullayeva V."/>
            <person name="Mammadov A."/>
            <person name="Mammadov A."/>
            <person name="Sharifova S."/>
            <person name="Ojaghi J."/>
            <person name="Eynullazada K."/>
            <person name="Bayramov B."/>
            <person name="Abdulazimova A."/>
            <person name="Shahmuradov I."/>
        </authorList>
    </citation>
    <scope>NUCLEOTIDE SEQUENCE [LARGE SCALE GENOMIC DNA]</scope>
    <source>
        <strain evidence="3">cv. AG2017</strain>
        <tissue evidence="2">Leaf</tissue>
    </source>
</reference>
<proteinExistence type="predicted"/>
<feature type="compositionally biased region" description="Pro residues" evidence="1">
    <location>
        <begin position="122"/>
        <end position="131"/>
    </location>
</feature>
<accession>A0A2I0HSY7</accession>
<protein>
    <submittedName>
        <fullName evidence="2">Uncharacterized protein</fullName>
    </submittedName>
</protein>
<feature type="region of interest" description="Disordered" evidence="1">
    <location>
        <begin position="172"/>
        <end position="268"/>
    </location>
</feature>
<gene>
    <name evidence="2" type="ORF">CRG98_044793</name>
</gene>
<dbReference type="Proteomes" id="UP000233551">
    <property type="component" value="Unassembled WGS sequence"/>
</dbReference>
<dbReference type="EMBL" id="PGOL01005601">
    <property type="protein sequence ID" value="PKI34817.1"/>
    <property type="molecule type" value="Genomic_DNA"/>
</dbReference>
<dbReference type="AlphaFoldDB" id="A0A2I0HSY7"/>
<feature type="compositionally biased region" description="Low complexity" evidence="1">
    <location>
        <begin position="172"/>
        <end position="195"/>
    </location>
</feature>
<feature type="region of interest" description="Disordered" evidence="1">
    <location>
        <begin position="114"/>
        <end position="134"/>
    </location>
</feature>